<name>A0A6C0BW02_9ZZZZ</name>
<proteinExistence type="predicted"/>
<dbReference type="AlphaFoldDB" id="A0A6C0BW02"/>
<protein>
    <submittedName>
        <fullName evidence="1">Uncharacterized protein</fullName>
    </submittedName>
</protein>
<reference evidence="1" key="1">
    <citation type="journal article" date="2020" name="Nature">
        <title>Giant virus diversity and host interactions through global metagenomics.</title>
        <authorList>
            <person name="Schulz F."/>
            <person name="Roux S."/>
            <person name="Paez-Espino D."/>
            <person name="Jungbluth S."/>
            <person name="Walsh D.A."/>
            <person name="Denef V.J."/>
            <person name="McMahon K.D."/>
            <person name="Konstantinidis K.T."/>
            <person name="Eloe-Fadrosh E.A."/>
            <person name="Kyrpides N.C."/>
            <person name="Woyke T."/>
        </authorList>
    </citation>
    <scope>NUCLEOTIDE SEQUENCE</scope>
    <source>
        <strain evidence="1">GVMAG-M-3300019093-7</strain>
    </source>
</reference>
<organism evidence="1">
    <name type="scientific">viral metagenome</name>
    <dbReference type="NCBI Taxonomy" id="1070528"/>
    <lineage>
        <taxon>unclassified sequences</taxon>
        <taxon>metagenomes</taxon>
        <taxon>organismal metagenomes</taxon>
    </lineage>
</organism>
<sequence length="42" mass="5283">MNKNQQIKIKTYKNEKRAHKKRPFFFYYDIKVFEKTTSKIKN</sequence>
<accession>A0A6C0BW02</accession>
<dbReference type="EMBL" id="MN739260">
    <property type="protein sequence ID" value="QHS95941.1"/>
    <property type="molecule type" value="Genomic_DNA"/>
</dbReference>
<evidence type="ECO:0000313" key="1">
    <source>
        <dbReference type="EMBL" id="QHS95941.1"/>
    </source>
</evidence>